<dbReference type="Proteomes" id="UP001501509">
    <property type="component" value="Unassembled WGS sequence"/>
</dbReference>
<proteinExistence type="predicted"/>
<organism evidence="2 3">
    <name type="scientific">Actinomadura fulvescens</name>
    <dbReference type="NCBI Taxonomy" id="46160"/>
    <lineage>
        <taxon>Bacteria</taxon>
        <taxon>Bacillati</taxon>
        <taxon>Actinomycetota</taxon>
        <taxon>Actinomycetes</taxon>
        <taxon>Streptosporangiales</taxon>
        <taxon>Thermomonosporaceae</taxon>
        <taxon>Actinomadura</taxon>
    </lineage>
</organism>
<name>A0ABP6CG99_9ACTN</name>
<evidence type="ECO:0000313" key="2">
    <source>
        <dbReference type="EMBL" id="GAA2608993.1"/>
    </source>
</evidence>
<keyword evidence="1" id="KW-0812">Transmembrane</keyword>
<keyword evidence="1" id="KW-1133">Transmembrane helix</keyword>
<gene>
    <name evidence="2" type="ORF">GCM10010411_49050</name>
</gene>
<keyword evidence="3" id="KW-1185">Reference proteome</keyword>
<protein>
    <submittedName>
        <fullName evidence="2">Uncharacterized protein</fullName>
    </submittedName>
</protein>
<evidence type="ECO:0000313" key="3">
    <source>
        <dbReference type="Proteomes" id="UP001501509"/>
    </source>
</evidence>
<evidence type="ECO:0000256" key="1">
    <source>
        <dbReference type="SAM" id="Phobius"/>
    </source>
</evidence>
<dbReference type="EMBL" id="BAAATD010000006">
    <property type="protein sequence ID" value="GAA2608993.1"/>
    <property type="molecule type" value="Genomic_DNA"/>
</dbReference>
<reference evidence="3" key="1">
    <citation type="journal article" date="2019" name="Int. J. Syst. Evol. Microbiol.">
        <title>The Global Catalogue of Microorganisms (GCM) 10K type strain sequencing project: providing services to taxonomists for standard genome sequencing and annotation.</title>
        <authorList>
            <consortium name="The Broad Institute Genomics Platform"/>
            <consortium name="The Broad Institute Genome Sequencing Center for Infectious Disease"/>
            <person name="Wu L."/>
            <person name="Ma J."/>
        </authorList>
    </citation>
    <scope>NUCLEOTIDE SEQUENCE [LARGE SCALE GENOMIC DNA]</scope>
    <source>
        <strain evidence="3">JCM 6833</strain>
    </source>
</reference>
<comment type="caution">
    <text evidence="2">The sequence shown here is derived from an EMBL/GenBank/DDBJ whole genome shotgun (WGS) entry which is preliminary data.</text>
</comment>
<feature type="transmembrane region" description="Helical" evidence="1">
    <location>
        <begin position="12"/>
        <end position="31"/>
    </location>
</feature>
<accession>A0ABP6CG99</accession>
<sequence length="106" mass="11455">MTAPRSYDTWRLALALIGSFELVLVLVLNTASSAQTREQSGPGASVWAAFDRERIGVEHVTEQAALANYIASLNGPGRCSLQRALSKTHGIDSRKAKKIISTVEQT</sequence>
<keyword evidence="1" id="KW-0472">Membrane</keyword>